<dbReference type="PANTHER" id="PTHR12677">
    <property type="entry name" value="GOLGI APPARATUS MEMBRANE PROTEIN TVP38-RELATED"/>
    <property type="match status" value="1"/>
</dbReference>
<name>A0A6G4A2B4_9BACL</name>
<gene>
    <name evidence="8" type="ORF">GK047_21695</name>
</gene>
<dbReference type="Pfam" id="PF09335">
    <property type="entry name" value="VTT_dom"/>
    <property type="match status" value="1"/>
</dbReference>
<dbReference type="InterPro" id="IPR015414">
    <property type="entry name" value="TMEM64"/>
</dbReference>
<feature type="transmembrane region" description="Helical" evidence="6">
    <location>
        <begin position="26"/>
        <end position="51"/>
    </location>
</feature>
<evidence type="ECO:0000313" key="8">
    <source>
        <dbReference type="EMBL" id="NEW08613.1"/>
    </source>
</evidence>
<feature type="transmembrane region" description="Helical" evidence="6">
    <location>
        <begin position="173"/>
        <end position="190"/>
    </location>
</feature>
<dbReference type="InterPro" id="IPR032816">
    <property type="entry name" value="VTT_dom"/>
</dbReference>
<keyword evidence="3 6" id="KW-0812">Transmembrane</keyword>
<dbReference type="AlphaFoldDB" id="A0A6G4A2B4"/>
<evidence type="ECO:0000256" key="5">
    <source>
        <dbReference type="ARBA" id="ARBA00023136"/>
    </source>
</evidence>
<evidence type="ECO:0000256" key="1">
    <source>
        <dbReference type="ARBA" id="ARBA00004651"/>
    </source>
</evidence>
<accession>A0A6G4A2B4</accession>
<keyword evidence="2 6" id="KW-1003">Cell membrane</keyword>
<keyword evidence="5 6" id="KW-0472">Membrane</keyword>
<dbReference type="PANTHER" id="PTHR12677:SF59">
    <property type="entry name" value="GOLGI APPARATUS MEMBRANE PROTEIN TVP38-RELATED"/>
    <property type="match status" value="1"/>
</dbReference>
<feature type="transmembrane region" description="Helical" evidence="6">
    <location>
        <begin position="57"/>
        <end position="84"/>
    </location>
</feature>
<feature type="transmembrane region" description="Helical" evidence="6">
    <location>
        <begin position="114"/>
        <end position="136"/>
    </location>
</feature>
<feature type="domain" description="VTT" evidence="7">
    <location>
        <begin position="47"/>
        <end position="164"/>
    </location>
</feature>
<evidence type="ECO:0000256" key="6">
    <source>
        <dbReference type="RuleBase" id="RU366058"/>
    </source>
</evidence>
<comment type="caution">
    <text evidence="6">Lacks conserved residue(s) required for the propagation of feature annotation.</text>
</comment>
<keyword evidence="4 6" id="KW-1133">Transmembrane helix</keyword>
<proteinExistence type="inferred from homology"/>
<evidence type="ECO:0000256" key="4">
    <source>
        <dbReference type="ARBA" id="ARBA00022989"/>
    </source>
</evidence>
<comment type="caution">
    <text evidence="8">The sequence shown here is derived from an EMBL/GenBank/DDBJ whole genome shotgun (WGS) entry which is preliminary data.</text>
</comment>
<organism evidence="8">
    <name type="scientific">Paenibacillus sp. SYP-B3998</name>
    <dbReference type="NCBI Taxonomy" id="2678564"/>
    <lineage>
        <taxon>Bacteria</taxon>
        <taxon>Bacillati</taxon>
        <taxon>Bacillota</taxon>
        <taxon>Bacilli</taxon>
        <taxon>Bacillales</taxon>
        <taxon>Paenibacillaceae</taxon>
        <taxon>Paenibacillus</taxon>
    </lineage>
</organism>
<evidence type="ECO:0000259" key="7">
    <source>
        <dbReference type="Pfam" id="PF09335"/>
    </source>
</evidence>
<evidence type="ECO:0000256" key="3">
    <source>
        <dbReference type="ARBA" id="ARBA00022692"/>
    </source>
</evidence>
<comment type="subcellular location">
    <subcellularLocation>
        <location evidence="1 6">Cell membrane</location>
        <topology evidence="1 6">Multi-pass membrane protein</topology>
    </subcellularLocation>
</comment>
<evidence type="ECO:0000256" key="2">
    <source>
        <dbReference type="ARBA" id="ARBA00022475"/>
    </source>
</evidence>
<sequence length="197" mass="22003">MKIERVISWMDLLFDLDKLVDWLKSFGVWAILVSIVLNVAISIIGVVPSILLSGANAAVFGMVPGFFISLIGEVIGAWISFVFYRWGIGKASRLDTEKWKWVQRINNAGRVRSLFLLFVARLTPIPSVVITLAAAFSNVRVLDFIVVTFLGKAPSVAMETLIGHDLLFLSGNVPRLIISLAFLLLIWIFVRTTQKQR</sequence>
<protein>
    <recommendedName>
        <fullName evidence="6">TVP38/TMEM64 family membrane protein</fullName>
    </recommendedName>
</protein>
<reference evidence="8" key="1">
    <citation type="submission" date="2020-02" db="EMBL/GenBank/DDBJ databases">
        <authorList>
            <person name="Shen X.-R."/>
            <person name="Zhang Y.-X."/>
        </authorList>
    </citation>
    <scope>NUCLEOTIDE SEQUENCE</scope>
    <source>
        <strain evidence="8">SYP-B3998</strain>
    </source>
</reference>
<comment type="similarity">
    <text evidence="6">Belongs to the TVP38/TMEM64 family.</text>
</comment>
<dbReference type="GO" id="GO:0005886">
    <property type="term" value="C:plasma membrane"/>
    <property type="evidence" value="ECO:0007669"/>
    <property type="project" value="UniProtKB-SubCell"/>
</dbReference>
<dbReference type="EMBL" id="JAAIKC010000010">
    <property type="protein sequence ID" value="NEW08613.1"/>
    <property type="molecule type" value="Genomic_DNA"/>
</dbReference>